<evidence type="ECO:0000256" key="1">
    <source>
        <dbReference type="SAM" id="MobiDB-lite"/>
    </source>
</evidence>
<feature type="domain" description="Mutator-like transposase" evidence="2">
    <location>
        <begin position="14"/>
        <end position="176"/>
    </location>
</feature>
<proteinExistence type="predicted"/>
<dbReference type="InterPro" id="IPR049012">
    <property type="entry name" value="Mutator_transp_dom"/>
</dbReference>
<keyword evidence="4" id="KW-1185">Reference proteome</keyword>
<protein>
    <recommendedName>
        <fullName evidence="2">Mutator-like transposase domain-containing protein</fullName>
    </recommendedName>
</protein>
<comment type="caution">
    <text evidence="3">The sequence shown here is derived from an EMBL/GenBank/DDBJ whole genome shotgun (WGS) entry which is preliminary data.</text>
</comment>
<evidence type="ECO:0000313" key="4">
    <source>
        <dbReference type="Proteomes" id="UP001159363"/>
    </source>
</evidence>
<reference evidence="3 4" key="1">
    <citation type="submission" date="2023-02" db="EMBL/GenBank/DDBJ databases">
        <title>LHISI_Scaffold_Assembly.</title>
        <authorList>
            <person name="Stuart O.P."/>
            <person name="Cleave R."/>
            <person name="Magrath M.J.L."/>
            <person name="Mikheyev A.S."/>
        </authorList>
    </citation>
    <scope>NUCLEOTIDE SEQUENCE [LARGE SCALE GENOMIC DNA]</scope>
    <source>
        <strain evidence="3">Daus_M_001</strain>
        <tissue evidence="3">Leg muscle</tissue>
    </source>
</reference>
<accession>A0ABQ9H5V9</accession>
<feature type="region of interest" description="Disordered" evidence="1">
    <location>
        <begin position="532"/>
        <end position="563"/>
    </location>
</feature>
<dbReference type="EMBL" id="JARBHB010000007">
    <property type="protein sequence ID" value="KAJ8879674.1"/>
    <property type="molecule type" value="Genomic_DNA"/>
</dbReference>
<sequence>MTWNFPGCNSRISHKKRVLRLEERNMYCSICDRYKGENEVPMHKCYKNSQGTYIVMETDGIVAGFQKKYATSIGDGDCSVHRRLIETLPYGPNLLAQKSECRNHILRNYGNRLRDICMKENFENVELRSVMQQNLLRLPTAVTKAVSYRKAQQLSRPKKKKKKLKHSIMKDPCHIFVTAQKEAIFEVNHIPEMKVIGLFLEILSAASRVSYYADSLIEDVDINCVELYNSHIAKAVGGKHINLCLRHTYQKRRGMILNTELEINNQGTSEKRKRLTASNFPSTSCSSLVQSVRYPTFVGTAGTKWGLKHEHVALNELSKHLHMPFRRNALFDEDAISEIKCPYSIKDMSPQEAYKKPRSQHSMSFRSMSSPVPFTTFGVVCTLPRGQWRPLPAPTLGVTYGMCRCNEAERTSCLHVKAVTWAQYLYEERGASFRKQICLGERCKEFRMTCVCWKCETSPIDKDVNEESGIIDGCGRAVESRGRKRLRNFIATGVNPKPQRAALADCQECNYSLVPTPVKSLVRFLEVHPSGVPAPTAQEDRSGNRPSRNYYPSPPPPTGTRMAAPLNLIPLPSAAKAAPPIAVAITLLPWRCERSHAVAGAVGRDAAERVKRWGVGGRLKSAGNELTVPKPGYHIICSPHRSGAPRHQKTFLGRFHSHCKRLETEGMMEPSSLDAIKLPRKIGQRYPALAPGSISSNYDNLQGCLWPPAFARNDDPPYTTHLLLYIVRREIQLSSMNYDNNDNDNDKDKDSKCSEVATTAGSRRQPDSWG</sequence>
<gene>
    <name evidence="3" type="ORF">PR048_020282</name>
</gene>
<name>A0ABQ9H5V9_9NEOP</name>
<feature type="compositionally biased region" description="Basic and acidic residues" evidence="1">
    <location>
        <begin position="744"/>
        <end position="753"/>
    </location>
</feature>
<evidence type="ECO:0000313" key="3">
    <source>
        <dbReference type="EMBL" id="KAJ8879674.1"/>
    </source>
</evidence>
<evidence type="ECO:0000259" key="2">
    <source>
        <dbReference type="Pfam" id="PF20700"/>
    </source>
</evidence>
<dbReference type="Pfam" id="PF20700">
    <property type="entry name" value="Mutator"/>
    <property type="match status" value="1"/>
</dbReference>
<organism evidence="3 4">
    <name type="scientific">Dryococelus australis</name>
    <dbReference type="NCBI Taxonomy" id="614101"/>
    <lineage>
        <taxon>Eukaryota</taxon>
        <taxon>Metazoa</taxon>
        <taxon>Ecdysozoa</taxon>
        <taxon>Arthropoda</taxon>
        <taxon>Hexapoda</taxon>
        <taxon>Insecta</taxon>
        <taxon>Pterygota</taxon>
        <taxon>Neoptera</taxon>
        <taxon>Polyneoptera</taxon>
        <taxon>Phasmatodea</taxon>
        <taxon>Verophasmatodea</taxon>
        <taxon>Anareolatae</taxon>
        <taxon>Phasmatidae</taxon>
        <taxon>Eurycanthinae</taxon>
        <taxon>Dryococelus</taxon>
    </lineage>
</organism>
<feature type="region of interest" description="Disordered" evidence="1">
    <location>
        <begin position="737"/>
        <end position="770"/>
    </location>
</feature>
<dbReference type="Proteomes" id="UP001159363">
    <property type="component" value="Chromosome 6"/>
</dbReference>